<sequence>MVVLYCPTERVNTEPIQLFVELADMDPVEDVTSLRQQYGIEDLCTEVPRTFVDMKLSMRCFDIDLNIGCADQYDGSNNNGHSDHKCEDFSDPGIDEISDDIDNGGAYDKNDYTLSLRNPSHGIVIRNDRGAHISIIDPDTAYAYEFPEYPNIIPTHLMLADPESEEFFDHCKLDLKTMCNCVLPMVKDMPTILVSMLIFEMKEQFQYRVSYRKAWLDKQMTMDQVYRDWDVS</sequence>
<name>A0A2P5XLK8_GOSBA</name>
<dbReference type="AlphaFoldDB" id="A0A2P5XLK8"/>
<evidence type="ECO:0000313" key="2">
    <source>
        <dbReference type="Proteomes" id="UP000239757"/>
    </source>
</evidence>
<accession>A0A2P5XLK8</accession>
<protein>
    <submittedName>
        <fullName evidence="1">Uncharacterized protein</fullName>
    </submittedName>
</protein>
<reference evidence="1 2" key="1">
    <citation type="submission" date="2015-01" db="EMBL/GenBank/DDBJ databases">
        <title>Genome of allotetraploid Gossypium barbadense reveals genomic plasticity and fiber elongation in cotton evolution.</title>
        <authorList>
            <person name="Chen X."/>
            <person name="Liu X."/>
            <person name="Zhao B."/>
            <person name="Zheng H."/>
            <person name="Hu Y."/>
            <person name="Lu G."/>
            <person name="Yang C."/>
            <person name="Chen J."/>
            <person name="Shan C."/>
            <person name="Zhang L."/>
            <person name="Zhou Y."/>
            <person name="Wang L."/>
            <person name="Guo W."/>
            <person name="Bai Y."/>
            <person name="Ruan J."/>
            <person name="Shangguan X."/>
            <person name="Mao Y."/>
            <person name="Jiang J."/>
            <person name="Zhu Y."/>
            <person name="Lei J."/>
            <person name="Kang H."/>
            <person name="Chen S."/>
            <person name="He X."/>
            <person name="Wang R."/>
            <person name="Wang Y."/>
            <person name="Chen J."/>
            <person name="Wang L."/>
            <person name="Yu S."/>
            <person name="Wang B."/>
            <person name="Wei J."/>
            <person name="Song S."/>
            <person name="Lu X."/>
            <person name="Gao Z."/>
            <person name="Gu W."/>
            <person name="Deng X."/>
            <person name="Ma D."/>
            <person name="Wang S."/>
            <person name="Liang W."/>
            <person name="Fang L."/>
            <person name="Cai C."/>
            <person name="Zhu X."/>
            <person name="Zhou B."/>
            <person name="Zhang Y."/>
            <person name="Chen Z."/>
            <person name="Xu S."/>
            <person name="Zhu R."/>
            <person name="Wang S."/>
            <person name="Zhang T."/>
            <person name="Zhao G."/>
        </authorList>
    </citation>
    <scope>NUCLEOTIDE SEQUENCE [LARGE SCALE GENOMIC DNA]</scope>
    <source>
        <strain evidence="2">cv. Xinhai21</strain>
        <tissue evidence="1">Leaf</tissue>
    </source>
</reference>
<dbReference type="Proteomes" id="UP000239757">
    <property type="component" value="Unassembled WGS sequence"/>
</dbReference>
<evidence type="ECO:0000313" key="1">
    <source>
        <dbReference type="EMBL" id="PPS04195.1"/>
    </source>
</evidence>
<proteinExistence type="predicted"/>
<organism evidence="1 2">
    <name type="scientific">Gossypium barbadense</name>
    <name type="common">Sea Island cotton</name>
    <name type="synonym">Hibiscus barbadensis</name>
    <dbReference type="NCBI Taxonomy" id="3634"/>
    <lineage>
        <taxon>Eukaryota</taxon>
        <taxon>Viridiplantae</taxon>
        <taxon>Streptophyta</taxon>
        <taxon>Embryophyta</taxon>
        <taxon>Tracheophyta</taxon>
        <taxon>Spermatophyta</taxon>
        <taxon>Magnoliopsida</taxon>
        <taxon>eudicotyledons</taxon>
        <taxon>Gunneridae</taxon>
        <taxon>Pentapetalae</taxon>
        <taxon>rosids</taxon>
        <taxon>malvids</taxon>
        <taxon>Malvales</taxon>
        <taxon>Malvaceae</taxon>
        <taxon>Malvoideae</taxon>
        <taxon>Gossypium</taxon>
    </lineage>
</organism>
<dbReference type="EMBL" id="KZ664635">
    <property type="protein sequence ID" value="PPS04195.1"/>
    <property type="molecule type" value="Genomic_DNA"/>
</dbReference>
<gene>
    <name evidence="1" type="ORF">GOBAR_AA16468</name>
</gene>